<dbReference type="KEGG" id="fsu:Fisuc_2593"/>
<dbReference type="OrthoDB" id="964028at2"/>
<reference evidence="1 4" key="1">
    <citation type="submission" date="2009-10" db="EMBL/GenBank/DDBJ databases">
        <title>Complete sequence of Fibrobacter succinogenes subsp. succinogenes S85.</title>
        <authorList>
            <consortium name="US DOE Joint Genome Institute"/>
            <person name="Lucas S."/>
            <person name="Copeland A."/>
            <person name="Lapidus A."/>
            <person name="Glavina del Rio T."/>
            <person name="Tice H."/>
            <person name="Bruce D."/>
            <person name="Goodwin L."/>
            <person name="Pitluck S."/>
            <person name="Chertkov O."/>
            <person name="Detter J.C."/>
            <person name="Han C."/>
            <person name="Tapia R."/>
            <person name="Larimer F."/>
            <person name="Land M."/>
            <person name="Hauser L."/>
            <person name="Kyrpides N."/>
            <person name="Mikhailova N."/>
            <person name="Weimer P.J."/>
            <person name="Stevenson D.M."/>
            <person name="Boyum J."/>
            <person name="Brumm P.I."/>
            <person name="Mead D."/>
        </authorList>
    </citation>
    <scope>NUCLEOTIDE SEQUENCE [LARGE SCALE GENOMIC DNA]</scope>
    <source>
        <strain evidence="4">ATCC 19169 / S85</strain>
        <strain evidence="1">S85</strain>
    </source>
</reference>
<gene>
    <name evidence="1" type="ordered locus">Fisuc_2593</name>
    <name evidence="2" type="ordered locus">FSU_3163</name>
</gene>
<evidence type="ECO:0000313" key="2">
    <source>
        <dbReference type="EMBL" id="ADL27013.1"/>
    </source>
</evidence>
<evidence type="ECO:0008006" key="5">
    <source>
        <dbReference type="Google" id="ProtNLM"/>
    </source>
</evidence>
<dbReference type="KEGG" id="fsc:FSU_3163"/>
<dbReference type="EMBL" id="CP001792">
    <property type="protein sequence ID" value="ACX76178.1"/>
    <property type="molecule type" value="Genomic_DNA"/>
</dbReference>
<reference evidence="2" key="3">
    <citation type="submission" date="2010-08" db="EMBL/GenBank/DDBJ databases">
        <authorList>
            <person name="Durkin A.S."/>
            <person name="Nelson K.E."/>
            <person name="Morrison M."/>
            <person name="Forsberg C.W."/>
            <person name="Wilson D.B."/>
            <person name="Russell J.B."/>
            <person name="Cann I.K.O."/>
            <person name="Mackie R.I."/>
            <person name="White B.A."/>
        </authorList>
    </citation>
    <scope>NUCLEOTIDE SEQUENCE</scope>
    <source>
        <strain evidence="2">S85</strain>
    </source>
</reference>
<evidence type="ECO:0000313" key="4">
    <source>
        <dbReference type="Proteomes" id="UP000001497"/>
    </source>
</evidence>
<evidence type="ECO:0000313" key="3">
    <source>
        <dbReference type="Proteomes" id="UP000000517"/>
    </source>
</evidence>
<dbReference type="Proteomes" id="UP000000517">
    <property type="component" value="Chromosome"/>
</dbReference>
<name>C9RME6_FIBSS</name>
<dbReference type="EMBL" id="CP002158">
    <property type="protein sequence ID" value="ADL27013.1"/>
    <property type="molecule type" value="Genomic_DNA"/>
</dbReference>
<sequence length="113" mass="12580">MERIRYIRLHNSGAFVARIRIQCISMETGHSFEVEQDGYHDICAAAERTFDLQNDAKGAIKPGDLVKLEAVVVLGKNKTSEETYIYDPSSSKMATYTISGTTLINSLKFEGCN</sequence>
<dbReference type="eggNOG" id="ENOG5033H07">
    <property type="taxonomic scope" value="Bacteria"/>
</dbReference>
<dbReference type="Proteomes" id="UP000001497">
    <property type="component" value="Chromosome"/>
</dbReference>
<dbReference type="HOGENOM" id="CLU_2129710_0_0_0"/>
<accession>C9RME6</accession>
<protein>
    <recommendedName>
        <fullName evidence="5">Lipoprotein</fullName>
    </recommendedName>
</protein>
<keyword evidence="4" id="KW-1185">Reference proteome</keyword>
<evidence type="ECO:0000313" key="1">
    <source>
        <dbReference type="EMBL" id="ACX76178.1"/>
    </source>
</evidence>
<proteinExistence type="predicted"/>
<dbReference type="AlphaFoldDB" id="C9RME6"/>
<organism evidence="2 3">
    <name type="scientific">Fibrobacter succinogenes (strain ATCC 19169 / S85)</name>
    <dbReference type="NCBI Taxonomy" id="59374"/>
    <lineage>
        <taxon>Bacteria</taxon>
        <taxon>Pseudomonadati</taxon>
        <taxon>Fibrobacterota</taxon>
        <taxon>Fibrobacteria</taxon>
        <taxon>Fibrobacterales</taxon>
        <taxon>Fibrobacteraceae</taxon>
        <taxon>Fibrobacter</taxon>
    </lineage>
</organism>
<reference evidence="3" key="2">
    <citation type="submission" date="2010-08" db="EMBL/GenBank/DDBJ databases">
        <title>Complete sequence of Fibrobacter succinogenes subsp. succinogenes S85.</title>
        <authorList>
            <person name="Durkin A.S."/>
            <person name="Nelson K.E."/>
            <person name="Morrison M."/>
            <person name="Forsberg C.W."/>
            <person name="Wilson D.B."/>
            <person name="Russell J.B."/>
            <person name="Cann I.K.O."/>
            <person name="Mackie R.I."/>
            <person name="White B.A."/>
        </authorList>
    </citation>
    <scope>NUCLEOTIDE SEQUENCE [LARGE SCALE GENOMIC DNA]</scope>
    <source>
        <strain evidence="3">ATCC 19169 / S85</strain>
    </source>
</reference>
<dbReference type="RefSeq" id="WP_014547199.1">
    <property type="nucleotide sequence ID" value="NC_013410.1"/>
</dbReference>
<dbReference type="STRING" id="59374.FSU_3163"/>